<gene>
    <name evidence="8" type="primary">5NG4_24</name>
    <name evidence="8" type="ORF">g.33085</name>
</gene>
<evidence type="ECO:0000313" key="8">
    <source>
        <dbReference type="EMBL" id="JAT41733.1"/>
    </source>
</evidence>
<feature type="transmembrane region" description="Helical" evidence="6">
    <location>
        <begin position="278"/>
        <end position="297"/>
    </location>
</feature>
<feature type="transmembrane region" description="Helical" evidence="6">
    <location>
        <begin position="303"/>
        <end position="322"/>
    </location>
</feature>
<organism evidence="8">
    <name type="scientific">Anthurium amnicola</name>
    <dbReference type="NCBI Taxonomy" id="1678845"/>
    <lineage>
        <taxon>Eukaryota</taxon>
        <taxon>Viridiplantae</taxon>
        <taxon>Streptophyta</taxon>
        <taxon>Embryophyta</taxon>
        <taxon>Tracheophyta</taxon>
        <taxon>Spermatophyta</taxon>
        <taxon>Magnoliopsida</taxon>
        <taxon>Liliopsida</taxon>
        <taxon>Araceae</taxon>
        <taxon>Pothoideae</taxon>
        <taxon>Potheae</taxon>
        <taxon>Anthurium</taxon>
    </lineage>
</organism>
<evidence type="ECO:0000256" key="2">
    <source>
        <dbReference type="ARBA" id="ARBA00007635"/>
    </source>
</evidence>
<name>A0A1D1XH70_9ARAE</name>
<protein>
    <recommendedName>
        <fullName evidence="6">WAT1-related protein</fullName>
    </recommendedName>
</protein>
<evidence type="ECO:0000256" key="6">
    <source>
        <dbReference type="RuleBase" id="RU363077"/>
    </source>
</evidence>
<keyword evidence="4 6" id="KW-1133">Transmembrane helix</keyword>
<evidence type="ECO:0000256" key="5">
    <source>
        <dbReference type="ARBA" id="ARBA00023136"/>
    </source>
</evidence>
<sequence>MENHKPYLAMLFVQLVYAGMALLSKSAIAGGMSPFVFVVYRQAVAAVFLAPFAYLLERKEAPQLSYILLCQIFFTAFCGITLSSNLYYLSLRSISATYAAASTNLIPAITFLMAVLLRMERVAMKQLDGLAKVLGFLVCVTGAFMVALYHGPPVSFMHRHHSPLHRELPHPTVESVSKTEWVKGCLIMLAANTTWSVWLILQAPIVRRYPAKLRLTALQCSFSAIQSFALTVFLERNPSSWKLGWDAQLLSVLYCGVVVNGITYWLQVWCIEKKGPVFTAAFTPLALLVTAALSTVLWNEALYWGSIAGDALMVGGLYLVLWGKSKEARRTSTEEQGEAAKEEIQLECIAHQ</sequence>
<reference evidence="8" key="1">
    <citation type="submission" date="2015-07" db="EMBL/GenBank/DDBJ databases">
        <title>Transcriptome Assembly of Anthurium amnicola.</title>
        <authorList>
            <person name="Suzuki J."/>
        </authorList>
    </citation>
    <scope>NUCLEOTIDE SEQUENCE</scope>
</reference>
<accession>A0A1D1XH70</accession>
<dbReference type="Pfam" id="PF00892">
    <property type="entry name" value="EamA"/>
    <property type="match status" value="2"/>
</dbReference>
<dbReference type="GO" id="GO:0022857">
    <property type="term" value="F:transmembrane transporter activity"/>
    <property type="evidence" value="ECO:0007669"/>
    <property type="project" value="InterPro"/>
</dbReference>
<evidence type="ECO:0000259" key="7">
    <source>
        <dbReference type="Pfam" id="PF00892"/>
    </source>
</evidence>
<dbReference type="InterPro" id="IPR037185">
    <property type="entry name" value="EmrE-like"/>
</dbReference>
<dbReference type="SUPFAM" id="SSF103481">
    <property type="entry name" value="Multidrug resistance efflux transporter EmrE"/>
    <property type="match status" value="2"/>
</dbReference>
<feature type="transmembrane region" description="Helical" evidence="6">
    <location>
        <begin position="213"/>
        <end position="233"/>
    </location>
</feature>
<dbReference type="GO" id="GO:0016020">
    <property type="term" value="C:membrane"/>
    <property type="evidence" value="ECO:0007669"/>
    <property type="project" value="UniProtKB-SubCell"/>
</dbReference>
<proteinExistence type="inferred from homology"/>
<keyword evidence="5 6" id="KW-0472">Membrane</keyword>
<feature type="transmembrane region" description="Helical" evidence="6">
    <location>
        <begin position="7"/>
        <end position="29"/>
    </location>
</feature>
<dbReference type="PANTHER" id="PTHR31218">
    <property type="entry name" value="WAT1-RELATED PROTEIN"/>
    <property type="match status" value="1"/>
</dbReference>
<dbReference type="InterPro" id="IPR000620">
    <property type="entry name" value="EamA_dom"/>
</dbReference>
<dbReference type="InterPro" id="IPR030184">
    <property type="entry name" value="WAT1-related"/>
</dbReference>
<dbReference type="AlphaFoldDB" id="A0A1D1XH70"/>
<feature type="transmembrane region" description="Helical" evidence="6">
    <location>
        <begin position="129"/>
        <end position="149"/>
    </location>
</feature>
<feature type="domain" description="EamA" evidence="7">
    <location>
        <begin position="7"/>
        <end position="146"/>
    </location>
</feature>
<evidence type="ECO:0000256" key="4">
    <source>
        <dbReference type="ARBA" id="ARBA00022989"/>
    </source>
</evidence>
<feature type="transmembrane region" description="Helical" evidence="6">
    <location>
        <begin position="95"/>
        <end position="117"/>
    </location>
</feature>
<feature type="transmembrane region" description="Helical" evidence="6">
    <location>
        <begin position="245"/>
        <end position="266"/>
    </location>
</feature>
<dbReference type="EMBL" id="GDJX01026203">
    <property type="protein sequence ID" value="JAT41733.1"/>
    <property type="molecule type" value="Transcribed_RNA"/>
</dbReference>
<comment type="subcellular location">
    <subcellularLocation>
        <location evidence="1 6">Membrane</location>
        <topology evidence="1 6">Multi-pass membrane protein</topology>
    </subcellularLocation>
</comment>
<comment type="similarity">
    <text evidence="2 6">Belongs to the drug/metabolite transporter (DMT) superfamily. Plant drug/metabolite exporter (P-DME) (TC 2.A.7.4) family.</text>
</comment>
<evidence type="ECO:0000256" key="1">
    <source>
        <dbReference type="ARBA" id="ARBA00004141"/>
    </source>
</evidence>
<feature type="transmembrane region" description="Helical" evidence="6">
    <location>
        <begin position="35"/>
        <end position="56"/>
    </location>
</feature>
<feature type="domain" description="EamA" evidence="7">
    <location>
        <begin position="183"/>
        <end position="321"/>
    </location>
</feature>
<feature type="transmembrane region" description="Helical" evidence="6">
    <location>
        <begin position="68"/>
        <end position="89"/>
    </location>
</feature>
<feature type="transmembrane region" description="Helical" evidence="6">
    <location>
        <begin position="181"/>
        <end position="201"/>
    </location>
</feature>
<keyword evidence="3 6" id="KW-0812">Transmembrane</keyword>
<evidence type="ECO:0000256" key="3">
    <source>
        <dbReference type="ARBA" id="ARBA00022692"/>
    </source>
</evidence>